<feature type="compositionally biased region" description="Polar residues" evidence="6">
    <location>
        <begin position="54"/>
        <end position="74"/>
    </location>
</feature>
<dbReference type="InterPro" id="IPR036864">
    <property type="entry name" value="Zn2-C6_fun-type_DNA-bd_sf"/>
</dbReference>
<dbReference type="SMART" id="SM00066">
    <property type="entry name" value="GAL4"/>
    <property type="match status" value="1"/>
</dbReference>
<protein>
    <submittedName>
        <fullName evidence="8">Zn(2)-C6 fungal-type domain-containing protein</fullName>
    </submittedName>
</protein>
<evidence type="ECO:0000313" key="8">
    <source>
        <dbReference type="EMBL" id="QYT03467.1"/>
    </source>
</evidence>
<dbReference type="GO" id="GO:0005634">
    <property type="term" value="C:nucleus"/>
    <property type="evidence" value="ECO:0007669"/>
    <property type="project" value="UniProtKB-SubCell"/>
</dbReference>
<dbReference type="SUPFAM" id="SSF57701">
    <property type="entry name" value="Zn2/Cys6 DNA-binding domain"/>
    <property type="match status" value="1"/>
</dbReference>
<dbReference type="PANTHER" id="PTHR47338:SF20">
    <property type="entry name" value="ZN(II)2CYS6 TRANSCRIPTION FACTOR (EUROFUNG)"/>
    <property type="match status" value="1"/>
</dbReference>
<dbReference type="InterPro" id="IPR007219">
    <property type="entry name" value="XnlR_reg_dom"/>
</dbReference>
<dbReference type="GO" id="GO:0003677">
    <property type="term" value="F:DNA binding"/>
    <property type="evidence" value="ECO:0007669"/>
    <property type="project" value="InterPro"/>
</dbReference>
<dbReference type="Pfam" id="PF00172">
    <property type="entry name" value="Zn_clus"/>
    <property type="match status" value="1"/>
</dbReference>
<dbReference type="CDD" id="cd00067">
    <property type="entry name" value="GAL4"/>
    <property type="match status" value="1"/>
</dbReference>
<evidence type="ECO:0000259" key="7">
    <source>
        <dbReference type="PROSITE" id="PS50048"/>
    </source>
</evidence>
<dbReference type="InterPro" id="IPR050815">
    <property type="entry name" value="TF_fung"/>
</dbReference>
<evidence type="ECO:0000256" key="5">
    <source>
        <dbReference type="ARBA" id="ARBA00023242"/>
    </source>
</evidence>
<dbReference type="Pfam" id="PF04082">
    <property type="entry name" value="Fungal_trans"/>
    <property type="match status" value="1"/>
</dbReference>
<keyword evidence="5" id="KW-0539">Nucleus</keyword>
<sequence length="503" mass="56267">MVITDDKRTQSGRLSRYSCSTCRHQKKKCDRRQPQCSLCQRYDRVCVYKNTRNSSVPGTSPKSLNGAPSTTTAKGQPDKNGFPAVYFTDSALFWRSVGSLPDANLPISPDLVSLVEDVATVREYTEAFFRYNYPWAPFICRRNFLERILNPLGERRCENVLLIAAIKLITTEPDADATSATYCSLKRALLEVELSGSLTFRTLQALVLVAIYELGQAIYPSAYLTVGYCARYGIALGIDRTIDSFCSSKPDGSEEERRTWWTIILLDRYLNVGCPERALLIKEPSNTSVLPMDDKLWEMGYPPPNPPLVISSPPTEAMGRFCLTVQAAYLLGKVLRYTGPQASDHRILEHEVQILDSTIAALTKVTLQEGAKRGIEVCCPTTICHSARLILNQEIAWINRHKSPVETNAVMEVQVTTAADMLILSHHILRTGLSGNDDISPFCHDAFYRSAIVYSQILQKSDSEDAKNAIHDIKQSLRVNSHRWKAAATYLQLLDARDVTGIF</sequence>
<dbReference type="Gene3D" id="4.10.240.10">
    <property type="entry name" value="Zn(2)-C6 fungal-type DNA-binding domain"/>
    <property type="match status" value="1"/>
</dbReference>
<name>A0A8G0LK18_9HYPO</name>
<accession>A0A8G0LK18</accession>
<dbReference type="GO" id="GO:0008270">
    <property type="term" value="F:zinc ion binding"/>
    <property type="evidence" value="ECO:0007669"/>
    <property type="project" value="InterPro"/>
</dbReference>
<keyword evidence="2" id="KW-0479">Metal-binding</keyword>
<dbReference type="EMBL" id="CP075869">
    <property type="protein sequence ID" value="QYT03467.1"/>
    <property type="molecule type" value="Genomic_DNA"/>
</dbReference>
<reference evidence="8 9" key="1">
    <citation type="journal article" date="2021" name="BMC Genomics">
        <title>Telomere-to-telomere genome assembly of asparaginase-producing Trichoderma simmonsii.</title>
        <authorList>
            <person name="Chung D."/>
            <person name="Kwon Y.M."/>
            <person name="Yang Y."/>
        </authorList>
    </citation>
    <scope>NUCLEOTIDE SEQUENCE [LARGE SCALE GENOMIC DNA]</scope>
    <source>
        <strain evidence="8 9">GH-Sj1</strain>
    </source>
</reference>
<feature type="region of interest" description="Disordered" evidence="6">
    <location>
        <begin position="54"/>
        <end position="77"/>
    </location>
</feature>
<evidence type="ECO:0000256" key="1">
    <source>
        <dbReference type="ARBA" id="ARBA00004123"/>
    </source>
</evidence>
<keyword evidence="3" id="KW-0805">Transcription regulation</keyword>
<keyword evidence="4" id="KW-0804">Transcription</keyword>
<proteinExistence type="predicted"/>
<dbReference type="PANTHER" id="PTHR47338">
    <property type="entry name" value="ZN(II)2CYS6 TRANSCRIPTION FACTOR (EUROFUNG)-RELATED"/>
    <property type="match status" value="1"/>
</dbReference>
<gene>
    <name evidence="8" type="ORF">H0G86_010422</name>
</gene>
<evidence type="ECO:0000256" key="2">
    <source>
        <dbReference type="ARBA" id="ARBA00022723"/>
    </source>
</evidence>
<dbReference type="GO" id="GO:0006351">
    <property type="term" value="P:DNA-templated transcription"/>
    <property type="evidence" value="ECO:0007669"/>
    <property type="project" value="InterPro"/>
</dbReference>
<feature type="domain" description="Zn(2)-C6 fungal-type" evidence="7">
    <location>
        <begin position="18"/>
        <end position="48"/>
    </location>
</feature>
<dbReference type="InterPro" id="IPR001138">
    <property type="entry name" value="Zn2Cys6_DnaBD"/>
</dbReference>
<dbReference type="PROSITE" id="PS00463">
    <property type="entry name" value="ZN2_CY6_FUNGAL_1"/>
    <property type="match status" value="1"/>
</dbReference>
<keyword evidence="9" id="KW-1185">Reference proteome</keyword>
<dbReference type="CDD" id="cd12148">
    <property type="entry name" value="fungal_TF_MHR"/>
    <property type="match status" value="1"/>
</dbReference>
<evidence type="ECO:0000256" key="6">
    <source>
        <dbReference type="SAM" id="MobiDB-lite"/>
    </source>
</evidence>
<evidence type="ECO:0000313" key="9">
    <source>
        <dbReference type="Proteomes" id="UP000826661"/>
    </source>
</evidence>
<organism evidence="8 9">
    <name type="scientific">Trichoderma simmonsii</name>
    <dbReference type="NCBI Taxonomy" id="1491479"/>
    <lineage>
        <taxon>Eukaryota</taxon>
        <taxon>Fungi</taxon>
        <taxon>Dikarya</taxon>
        <taxon>Ascomycota</taxon>
        <taxon>Pezizomycotina</taxon>
        <taxon>Sordariomycetes</taxon>
        <taxon>Hypocreomycetidae</taxon>
        <taxon>Hypocreales</taxon>
        <taxon>Hypocreaceae</taxon>
        <taxon>Trichoderma</taxon>
    </lineage>
</organism>
<comment type="subcellular location">
    <subcellularLocation>
        <location evidence="1">Nucleus</location>
    </subcellularLocation>
</comment>
<dbReference type="Proteomes" id="UP000826661">
    <property type="component" value="Chromosome VI"/>
</dbReference>
<evidence type="ECO:0000256" key="4">
    <source>
        <dbReference type="ARBA" id="ARBA00023163"/>
    </source>
</evidence>
<dbReference type="PROSITE" id="PS50048">
    <property type="entry name" value="ZN2_CY6_FUNGAL_2"/>
    <property type="match status" value="1"/>
</dbReference>
<evidence type="ECO:0000256" key="3">
    <source>
        <dbReference type="ARBA" id="ARBA00023015"/>
    </source>
</evidence>
<dbReference type="AlphaFoldDB" id="A0A8G0LK18"/>
<dbReference type="GO" id="GO:0000981">
    <property type="term" value="F:DNA-binding transcription factor activity, RNA polymerase II-specific"/>
    <property type="evidence" value="ECO:0007669"/>
    <property type="project" value="InterPro"/>
</dbReference>